<evidence type="ECO:0000313" key="2">
    <source>
        <dbReference type="Proteomes" id="UP000012313"/>
    </source>
</evidence>
<protein>
    <submittedName>
        <fullName evidence="1">Uncharacterized protein</fullName>
    </submittedName>
</protein>
<dbReference type="EMBL" id="AOHC02000035">
    <property type="protein sequence ID" value="EMY77698.1"/>
    <property type="molecule type" value="Genomic_DNA"/>
</dbReference>
<dbReference type="Proteomes" id="UP000012313">
    <property type="component" value="Unassembled WGS sequence"/>
</dbReference>
<name>N1WPE6_9LEPT</name>
<keyword evidence="2" id="KW-1185">Reference proteome</keyword>
<sequence length="42" mass="5135">MFVLYEASVLLISIKLSTVHFFRKILFQYKILDILLYSYEYI</sequence>
<gene>
    <name evidence="1" type="ORF">LEP1GSC060_1223</name>
</gene>
<comment type="caution">
    <text evidence="1">The sequence shown here is derived from an EMBL/GenBank/DDBJ whole genome shotgun (WGS) entry which is preliminary data.</text>
</comment>
<organism evidence="1 2">
    <name type="scientific">Leptospira weilii serovar Ranarum str. ICFT</name>
    <dbReference type="NCBI Taxonomy" id="1218598"/>
    <lineage>
        <taxon>Bacteria</taxon>
        <taxon>Pseudomonadati</taxon>
        <taxon>Spirochaetota</taxon>
        <taxon>Spirochaetia</taxon>
        <taxon>Leptospirales</taxon>
        <taxon>Leptospiraceae</taxon>
        <taxon>Leptospira</taxon>
    </lineage>
</organism>
<reference evidence="1" key="1">
    <citation type="submission" date="2013-03" db="EMBL/GenBank/DDBJ databases">
        <authorList>
            <person name="Harkins D.M."/>
            <person name="Durkin A.S."/>
            <person name="Brinkac L.M."/>
            <person name="Haft D.H."/>
            <person name="Selengut J.D."/>
            <person name="Sanka R."/>
            <person name="DePew J."/>
            <person name="Purushe J."/>
            <person name="Hartskeerl R.A."/>
            <person name="Ahmed A."/>
            <person name="van der Linden H."/>
            <person name="Goris M.G.A."/>
            <person name="Vinetz J.M."/>
            <person name="Sutton G.G."/>
            <person name="Nierman W.C."/>
            <person name="Fouts D.E."/>
        </authorList>
    </citation>
    <scope>NUCLEOTIDE SEQUENCE [LARGE SCALE GENOMIC DNA]</scope>
    <source>
        <strain evidence="1">ICFT</strain>
    </source>
</reference>
<dbReference type="STRING" id="1218598.LEP1GSC060_1223"/>
<accession>N1WPE6</accession>
<evidence type="ECO:0000313" key="1">
    <source>
        <dbReference type="EMBL" id="EMY77698.1"/>
    </source>
</evidence>
<proteinExistence type="predicted"/>
<dbReference type="AlphaFoldDB" id="N1WPE6"/>